<dbReference type="AlphaFoldDB" id="A0A5N6VJL0"/>
<keyword evidence="1" id="KW-0472">Membrane</keyword>
<evidence type="ECO:0000313" key="3">
    <source>
        <dbReference type="Proteomes" id="UP000325433"/>
    </source>
</evidence>
<dbReference type="EMBL" id="ML738385">
    <property type="protein sequence ID" value="KAE8308406.1"/>
    <property type="molecule type" value="Genomic_DNA"/>
</dbReference>
<keyword evidence="3" id="KW-1185">Reference proteome</keyword>
<keyword evidence="1" id="KW-0812">Transmembrane</keyword>
<evidence type="ECO:0000256" key="1">
    <source>
        <dbReference type="SAM" id="Phobius"/>
    </source>
</evidence>
<gene>
    <name evidence="2" type="ORF">BDV41DRAFT_551783</name>
</gene>
<dbReference type="Proteomes" id="UP000325433">
    <property type="component" value="Unassembled WGS sequence"/>
</dbReference>
<protein>
    <submittedName>
        <fullName evidence="2">Uncharacterized protein</fullName>
    </submittedName>
</protein>
<keyword evidence="1" id="KW-1133">Transmembrane helix</keyword>
<proteinExistence type="predicted"/>
<sequence length="66" mass="7105">MHGVHLPPISFLRATNTYQLNNDPASFWQVLVLGILVGTSLKFLIFDVFTAPAVRVGPLSPIGSLG</sequence>
<organism evidence="2 3">
    <name type="scientific">Aspergillus transmontanensis</name>
    <dbReference type="NCBI Taxonomy" id="1034304"/>
    <lineage>
        <taxon>Eukaryota</taxon>
        <taxon>Fungi</taxon>
        <taxon>Dikarya</taxon>
        <taxon>Ascomycota</taxon>
        <taxon>Pezizomycotina</taxon>
        <taxon>Eurotiomycetes</taxon>
        <taxon>Eurotiomycetidae</taxon>
        <taxon>Eurotiales</taxon>
        <taxon>Aspergillaceae</taxon>
        <taxon>Aspergillus</taxon>
        <taxon>Aspergillus subgen. Circumdati</taxon>
    </lineage>
</organism>
<name>A0A5N6VJL0_9EURO</name>
<reference evidence="3" key="1">
    <citation type="submission" date="2019-04" db="EMBL/GenBank/DDBJ databases">
        <title>Friends and foes A comparative genomics studyof 23 Aspergillus species from section Flavi.</title>
        <authorList>
            <consortium name="DOE Joint Genome Institute"/>
            <person name="Kjaerbolling I."/>
            <person name="Vesth T."/>
            <person name="Frisvad J.C."/>
            <person name="Nybo J.L."/>
            <person name="Theobald S."/>
            <person name="Kildgaard S."/>
            <person name="Isbrandt T."/>
            <person name="Kuo A."/>
            <person name="Sato A."/>
            <person name="Lyhne E.K."/>
            <person name="Kogle M.E."/>
            <person name="Wiebenga A."/>
            <person name="Kun R.S."/>
            <person name="Lubbers R.J."/>
            <person name="Makela M.R."/>
            <person name="Barry K."/>
            <person name="Chovatia M."/>
            <person name="Clum A."/>
            <person name="Daum C."/>
            <person name="Haridas S."/>
            <person name="He G."/>
            <person name="LaButti K."/>
            <person name="Lipzen A."/>
            <person name="Mondo S."/>
            <person name="Riley R."/>
            <person name="Salamov A."/>
            <person name="Simmons B.A."/>
            <person name="Magnuson J.K."/>
            <person name="Henrissat B."/>
            <person name="Mortensen U.H."/>
            <person name="Larsen T.O."/>
            <person name="Devries R.P."/>
            <person name="Grigoriev I.V."/>
            <person name="Machida M."/>
            <person name="Baker S.E."/>
            <person name="Andersen M.R."/>
        </authorList>
    </citation>
    <scope>NUCLEOTIDE SEQUENCE [LARGE SCALE GENOMIC DNA]</scope>
    <source>
        <strain evidence="3">CBS 130015</strain>
    </source>
</reference>
<accession>A0A5N6VJL0</accession>
<feature type="transmembrane region" description="Helical" evidence="1">
    <location>
        <begin position="26"/>
        <end position="45"/>
    </location>
</feature>
<evidence type="ECO:0000313" key="2">
    <source>
        <dbReference type="EMBL" id="KAE8308406.1"/>
    </source>
</evidence>